<organism evidence="2 3">
    <name type="scientific">Homarus americanus</name>
    <name type="common">American lobster</name>
    <dbReference type="NCBI Taxonomy" id="6706"/>
    <lineage>
        <taxon>Eukaryota</taxon>
        <taxon>Metazoa</taxon>
        <taxon>Ecdysozoa</taxon>
        <taxon>Arthropoda</taxon>
        <taxon>Crustacea</taxon>
        <taxon>Multicrustacea</taxon>
        <taxon>Malacostraca</taxon>
        <taxon>Eumalacostraca</taxon>
        <taxon>Eucarida</taxon>
        <taxon>Decapoda</taxon>
        <taxon>Pleocyemata</taxon>
        <taxon>Astacidea</taxon>
        <taxon>Nephropoidea</taxon>
        <taxon>Nephropidae</taxon>
        <taxon>Homarus</taxon>
    </lineage>
</organism>
<evidence type="ECO:0000313" key="3">
    <source>
        <dbReference type="Proteomes" id="UP000747542"/>
    </source>
</evidence>
<sequence length="68" mass="7971">MPPHNSVGFRLKYGRILPQEKVGLPPQNTARFCPRRQKHSTSEYGRIPSQNRVGFRPQKTVGFRPRRR</sequence>
<evidence type="ECO:0000313" key="2">
    <source>
        <dbReference type="EMBL" id="KAG7153863.1"/>
    </source>
</evidence>
<evidence type="ECO:0000256" key="1">
    <source>
        <dbReference type="SAM" id="MobiDB-lite"/>
    </source>
</evidence>
<gene>
    <name evidence="2" type="ORF">Hamer_G017680</name>
</gene>
<dbReference type="AlphaFoldDB" id="A0A8J5MJK6"/>
<protein>
    <submittedName>
        <fullName evidence="2">Uncharacterized protein</fullName>
    </submittedName>
</protein>
<proteinExistence type="predicted"/>
<comment type="caution">
    <text evidence="2">The sequence shown here is derived from an EMBL/GenBank/DDBJ whole genome shotgun (WGS) entry which is preliminary data.</text>
</comment>
<dbReference type="EMBL" id="JAHLQT010046276">
    <property type="protein sequence ID" value="KAG7153863.1"/>
    <property type="molecule type" value="Genomic_DNA"/>
</dbReference>
<accession>A0A8J5MJK6</accession>
<dbReference type="Proteomes" id="UP000747542">
    <property type="component" value="Unassembled WGS sequence"/>
</dbReference>
<reference evidence="2" key="1">
    <citation type="journal article" date="2021" name="Sci. Adv.">
        <title>The American lobster genome reveals insights on longevity, neural, and immune adaptations.</title>
        <authorList>
            <person name="Polinski J.M."/>
            <person name="Zimin A.V."/>
            <person name="Clark K.F."/>
            <person name="Kohn A.B."/>
            <person name="Sadowski N."/>
            <person name="Timp W."/>
            <person name="Ptitsyn A."/>
            <person name="Khanna P."/>
            <person name="Romanova D.Y."/>
            <person name="Williams P."/>
            <person name="Greenwood S.J."/>
            <person name="Moroz L.L."/>
            <person name="Walt D.R."/>
            <person name="Bodnar A.G."/>
        </authorList>
    </citation>
    <scope>NUCLEOTIDE SEQUENCE</scope>
    <source>
        <strain evidence="2">GMGI-L3</strain>
    </source>
</reference>
<feature type="region of interest" description="Disordered" evidence="1">
    <location>
        <begin position="22"/>
        <end position="68"/>
    </location>
</feature>
<name>A0A8J5MJK6_HOMAM</name>
<keyword evidence="3" id="KW-1185">Reference proteome</keyword>